<dbReference type="InParanoid" id="L7K0B2"/>
<dbReference type="AlphaFoldDB" id="L7K0B2"/>
<dbReference type="Gene3D" id="1.10.287.110">
    <property type="entry name" value="DnaJ domain"/>
    <property type="match status" value="1"/>
</dbReference>
<dbReference type="SUPFAM" id="SSF46565">
    <property type="entry name" value="Chaperone J-domain"/>
    <property type="match status" value="1"/>
</dbReference>
<dbReference type="PANTHER" id="PTHR44144">
    <property type="entry name" value="DNAJ HOMOLOG SUBFAMILY C MEMBER 9"/>
    <property type="match status" value="1"/>
</dbReference>
<dbReference type="Pfam" id="PF00226">
    <property type="entry name" value="DnaJ"/>
    <property type="match status" value="1"/>
</dbReference>
<name>L7K0B2_TRAHO</name>
<dbReference type="CDD" id="cd06257">
    <property type="entry name" value="DnaJ"/>
    <property type="match status" value="1"/>
</dbReference>
<dbReference type="GO" id="GO:0005634">
    <property type="term" value="C:nucleus"/>
    <property type="evidence" value="ECO:0007669"/>
    <property type="project" value="TreeGrafter"/>
</dbReference>
<dbReference type="PANTHER" id="PTHR44144:SF1">
    <property type="entry name" value="DNAJ HOMOLOG SUBFAMILY C MEMBER 9"/>
    <property type="match status" value="1"/>
</dbReference>
<dbReference type="GO" id="GO:0031072">
    <property type="term" value="F:heat shock protein binding"/>
    <property type="evidence" value="ECO:0007669"/>
    <property type="project" value="TreeGrafter"/>
</dbReference>
<accession>L7K0B2</accession>
<evidence type="ECO:0000259" key="1">
    <source>
        <dbReference type="PROSITE" id="PS50076"/>
    </source>
</evidence>
<dbReference type="EMBL" id="JH993835">
    <property type="protein sequence ID" value="ELQ76572.1"/>
    <property type="molecule type" value="Genomic_DNA"/>
</dbReference>
<feature type="domain" description="J" evidence="1">
    <location>
        <begin position="1"/>
        <end position="70"/>
    </location>
</feature>
<dbReference type="PROSITE" id="PS50076">
    <property type="entry name" value="DNAJ_2"/>
    <property type="match status" value="1"/>
</dbReference>
<evidence type="ECO:0000313" key="2">
    <source>
        <dbReference type="EMBL" id="ELQ76572.1"/>
    </source>
</evidence>
<dbReference type="GO" id="GO:0005737">
    <property type="term" value="C:cytoplasm"/>
    <property type="evidence" value="ECO:0007669"/>
    <property type="project" value="TreeGrafter"/>
</dbReference>
<keyword evidence="3" id="KW-1185">Reference proteome</keyword>
<dbReference type="FunCoup" id="L7K0B2">
    <property type="interactions" value="221"/>
</dbReference>
<dbReference type="VEuPathDB" id="MicrosporidiaDB:THOM_0441"/>
<organism evidence="2 3">
    <name type="scientific">Trachipleistophora hominis</name>
    <name type="common">Microsporidian parasite</name>
    <dbReference type="NCBI Taxonomy" id="72359"/>
    <lineage>
        <taxon>Eukaryota</taxon>
        <taxon>Fungi</taxon>
        <taxon>Fungi incertae sedis</taxon>
        <taxon>Microsporidia</taxon>
        <taxon>Pleistophoridae</taxon>
        <taxon>Trachipleistophora</taxon>
    </lineage>
</organism>
<proteinExistence type="predicted"/>
<dbReference type="InterPro" id="IPR001623">
    <property type="entry name" value="DnaJ_domain"/>
</dbReference>
<reference evidence="2 3" key="1">
    <citation type="journal article" date="2012" name="PLoS Pathog.">
        <title>The genome of the obligate intracellular parasite Trachipleistophora hominis: new insights into microsporidian genome dynamics and reductive evolution.</title>
        <authorList>
            <person name="Heinz E."/>
            <person name="Williams T.A."/>
            <person name="Nakjang S."/>
            <person name="Noel C.J."/>
            <person name="Swan D.C."/>
            <person name="Goldberg A.V."/>
            <person name="Harris S.R."/>
            <person name="Weinmaier T."/>
            <person name="Markert S."/>
            <person name="Becher D."/>
            <person name="Bernhardt J."/>
            <person name="Dagan T."/>
            <person name="Hacker C."/>
            <person name="Lucocq J.M."/>
            <person name="Schweder T."/>
            <person name="Rattei T."/>
            <person name="Hall N."/>
            <person name="Hirt R.P."/>
            <person name="Embley T.M."/>
        </authorList>
    </citation>
    <scope>NUCLEOTIDE SEQUENCE [LARGE SCALE GENOMIC DNA]</scope>
</reference>
<dbReference type="HOGENOM" id="CLU_119137_0_0_1"/>
<dbReference type="Pfam" id="PF23302">
    <property type="entry name" value="HTH_DNAJC9"/>
    <property type="match status" value="1"/>
</dbReference>
<gene>
    <name evidence="2" type="ORF">THOM_0441</name>
</gene>
<dbReference type="InterPro" id="IPR036869">
    <property type="entry name" value="J_dom_sf"/>
</dbReference>
<dbReference type="OrthoDB" id="442087at2759"/>
<sequence>MLEDDLKSLNLTFSTLHNLKKNYTALVLKYHPDRKTGNREKFTQIFEAYKRILKYTQIHKEIQNMEEEYVGSEEERNDIIGYYTKFRGDMCRLLDHLVFGKYNDEDRIRRIIDEEIENKRVRRYKLYGKRISAYKKKRESTSGGDMEHLQAQILANREQRWQSFVDGMEKKYDCKQIEQSKSRKK</sequence>
<protein>
    <submittedName>
        <fullName evidence="2">Molecular chaperone (DnaJ superfamily)</fullName>
    </submittedName>
</protein>
<dbReference type="OMA" id="KMHPDRP"/>
<dbReference type="Proteomes" id="UP000011185">
    <property type="component" value="Unassembled WGS sequence"/>
</dbReference>
<evidence type="ECO:0000313" key="3">
    <source>
        <dbReference type="Proteomes" id="UP000011185"/>
    </source>
</evidence>
<dbReference type="SMART" id="SM00271">
    <property type="entry name" value="DnaJ"/>
    <property type="match status" value="1"/>
</dbReference>
<dbReference type="InterPro" id="IPR056453">
    <property type="entry name" value="HTH_DNAJC9"/>
</dbReference>
<dbReference type="InterPro" id="IPR052594">
    <property type="entry name" value="J_domain-containing_protein"/>
</dbReference>